<evidence type="ECO:0000256" key="6">
    <source>
        <dbReference type="RuleBase" id="RU361157"/>
    </source>
</evidence>
<comment type="subcellular location">
    <subcellularLocation>
        <location evidence="6">Cell membrane</location>
        <topology evidence="6">Multi-pass membrane protein</topology>
    </subcellularLocation>
    <subcellularLocation>
        <location evidence="1">Membrane</location>
        <topology evidence="1">Multi-pass membrane protein</topology>
    </subcellularLocation>
</comment>
<dbReference type="PANTHER" id="PTHR43027">
    <property type="entry name" value="DOXORUBICIN RESISTANCE ABC TRANSPORTER PERMEASE PROTEIN DRRC-RELATED"/>
    <property type="match status" value="1"/>
</dbReference>
<protein>
    <recommendedName>
        <fullName evidence="6">Transport permease protein</fullName>
    </recommendedName>
</protein>
<keyword evidence="6" id="KW-1003">Cell membrane</keyword>
<reference evidence="8 9" key="1">
    <citation type="submission" date="2024-09" db="EMBL/GenBank/DDBJ databases">
        <authorList>
            <person name="Sun Q."/>
            <person name="Mori K."/>
        </authorList>
    </citation>
    <scope>NUCLEOTIDE SEQUENCE [LARGE SCALE GENOMIC DNA]</scope>
    <source>
        <strain evidence="8 9">JCM 4362</strain>
    </source>
</reference>
<dbReference type="InterPro" id="IPR052902">
    <property type="entry name" value="ABC-2_transporter"/>
</dbReference>
<keyword evidence="5" id="KW-0046">Antibiotic resistance</keyword>
<comment type="similarity">
    <text evidence="6">Belongs to the ABC-2 integral membrane protein family.</text>
</comment>
<dbReference type="PROSITE" id="PS51012">
    <property type="entry name" value="ABC_TM2"/>
    <property type="match status" value="1"/>
</dbReference>
<sequence length="263" mass="27856">MTTAAPAPARTRRPVPGGPALAAVFKAEGRLFLREPGSLFWILGFPTTLMVILGLIPSFREADPGLGGRRVIDLYVPIAVLLGMIMASIQAMPPVLTSYRERGILRRLSTTPVRPLAILGAQIALHGAAMIVSALITITVGKLAFGVALPFSQPGYVLSMLLMTACALALGATLSAIAATTKAATAIGSVVFLLMMFTSGVWLPVQTMPDLLQTIVTLTPFGAASQALDHAMLGSWPEWRHLGIMALWAAGLTGAAARWFRWE</sequence>
<dbReference type="Proteomes" id="UP001589718">
    <property type="component" value="Unassembled WGS sequence"/>
</dbReference>
<accession>A0ABV5PE88</accession>
<dbReference type="InterPro" id="IPR000412">
    <property type="entry name" value="ABC_2_transport"/>
</dbReference>
<feature type="transmembrane region" description="Helical" evidence="6">
    <location>
        <begin position="74"/>
        <end position="96"/>
    </location>
</feature>
<dbReference type="RefSeq" id="WP_345228314.1">
    <property type="nucleotide sequence ID" value="NZ_BAAAXE010000015.1"/>
</dbReference>
<feature type="transmembrane region" description="Helical" evidence="6">
    <location>
        <begin position="116"/>
        <end position="136"/>
    </location>
</feature>
<keyword evidence="2 6" id="KW-0812">Transmembrane</keyword>
<evidence type="ECO:0000256" key="4">
    <source>
        <dbReference type="ARBA" id="ARBA00023136"/>
    </source>
</evidence>
<evidence type="ECO:0000259" key="7">
    <source>
        <dbReference type="PROSITE" id="PS51012"/>
    </source>
</evidence>
<evidence type="ECO:0000313" key="9">
    <source>
        <dbReference type="Proteomes" id="UP001589718"/>
    </source>
</evidence>
<evidence type="ECO:0000256" key="2">
    <source>
        <dbReference type="ARBA" id="ARBA00022692"/>
    </source>
</evidence>
<dbReference type="PIRSF" id="PIRSF006648">
    <property type="entry name" value="DrrB"/>
    <property type="match status" value="1"/>
</dbReference>
<evidence type="ECO:0000313" key="8">
    <source>
        <dbReference type="EMBL" id="MFB9521522.1"/>
    </source>
</evidence>
<feature type="transmembrane region" description="Helical" evidence="6">
    <location>
        <begin position="242"/>
        <end position="260"/>
    </location>
</feature>
<dbReference type="EMBL" id="JBHMCR010000009">
    <property type="protein sequence ID" value="MFB9521522.1"/>
    <property type="molecule type" value="Genomic_DNA"/>
</dbReference>
<name>A0ABV5PE88_STRCM</name>
<dbReference type="Pfam" id="PF01061">
    <property type="entry name" value="ABC2_membrane"/>
    <property type="match status" value="1"/>
</dbReference>
<evidence type="ECO:0000256" key="5">
    <source>
        <dbReference type="ARBA" id="ARBA00023251"/>
    </source>
</evidence>
<dbReference type="InterPro" id="IPR013525">
    <property type="entry name" value="ABC2_TM"/>
</dbReference>
<keyword evidence="3 6" id="KW-1133">Transmembrane helix</keyword>
<gene>
    <name evidence="8" type="ORF">ACFFTU_16380</name>
</gene>
<dbReference type="PANTHER" id="PTHR43027:SF2">
    <property type="entry name" value="TRANSPORT PERMEASE PROTEIN"/>
    <property type="match status" value="1"/>
</dbReference>
<organism evidence="8 9">
    <name type="scientific">Streptomyces cremeus</name>
    <dbReference type="NCBI Taxonomy" id="66881"/>
    <lineage>
        <taxon>Bacteria</taxon>
        <taxon>Bacillati</taxon>
        <taxon>Actinomycetota</taxon>
        <taxon>Actinomycetes</taxon>
        <taxon>Kitasatosporales</taxon>
        <taxon>Streptomycetaceae</taxon>
        <taxon>Streptomyces</taxon>
    </lineage>
</organism>
<dbReference type="InterPro" id="IPR047817">
    <property type="entry name" value="ABC2_TM_bact-type"/>
</dbReference>
<comment type="caution">
    <text evidence="8">The sequence shown here is derived from an EMBL/GenBank/DDBJ whole genome shotgun (WGS) entry which is preliminary data.</text>
</comment>
<feature type="transmembrane region" description="Helical" evidence="6">
    <location>
        <begin position="184"/>
        <end position="203"/>
    </location>
</feature>
<feature type="transmembrane region" description="Helical" evidence="6">
    <location>
        <begin position="156"/>
        <end position="177"/>
    </location>
</feature>
<keyword evidence="9" id="KW-1185">Reference proteome</keyword>
<evidence type="ECO:0000256" key="3">
    <source>
        <dbReference type="ARBA" id="ARBA00022989"/>
    </source>
</evidence>
<evidence type="ECO:0000256" key="1">
    <source>
        <dbReference type="ARBA" id="ARBA00004141"/>
    </source>
</evidence>
<proteinExistence type="inferred from homology"/>
<keyword evidence="6" id="KW-0813">Transport</keyword>
<feature type="transmembrane region" description="Helical" evidence="6">
    <location>
        <begin position="39"/>
        <end position="59"/>
    </location>
</feature>
<keyword evidence="4 6" id="KW-0472">Membrane</keyword>
<feature type="domain" description="ABC transmembrane type-2" evidence="7">
    <location>
        <begin position="37"/>
        <end position="263"/>
    </location>
</feature>